<sequence length="475" mass="54111">MYSTPFTCVARTTRSFHRSFRNSPGSPNISDIRPLPPIIRTFVILQWTSAGSTTTTGHRTEFAARNVSAVSPSPETTVSVESSRSQTQGLVTGKVSIEHGDQEEKTGWSELLDARVVLGVEEILSSFPLDLHRGSSEIKTINKQTRMLVTHERLEMWLHDFQTPGHSVRDDDRIQALVHSGKAGKLAKLFLRLRGIDELKGRVEAMQRALLDEYPEALSKVSKVWLRSALNPEVAWSMLPVPVKQQFWDATSSKSEWPAALDMIVHWLNYVNEYRALPQMLGDGQVIEVLAGNRPTKEVEEMFHQLEIVADTKRLTDRMQKSLKRRHQLKEMLGIGLGPQQVFDTMDVPLKTNFQGPRKNMWPNVLSLLEDWLDYVDKYQSPARKFSDYQVIKVLTKHREYEEVMEMCTKLQDVLGMEARAKKIFNVAVLQHKFDQWLEKGSSPAKKFYLPDADRTGIGQVDPGFRELALACRLV</sequence>
<reference evidence="3" key="1">
    <citation type="journal article" date="2010" name="Science">
        <title>Signatures of adaptation to obligate biotrophy in the Hyaloperonospora arabidopsidis genome.</title>
        <authorList>
            <person name="Baxter L."/>
            <person name="Tripathy S."/>
            <person name="Ishaque N."/>
            <person name="Boot N."/>
            <person name="Cabral A."/>
            <person name="Kemen E."/>
            <person name="Thines M."/>
            <person name="Ah-Fong A."/>
            <person name="Anderson R."/>
            <person name="Badejoko W."/>
            <person name="Bittner-Eddy P."/>
            <person name="Boore J.L."/>
            <person name="Chibucos M.C."/>
            <person name="Coates M."/>
            <person name="Dehal P."/>
            <person name="Delehaunty K."/>
            <person name="Dong S."/>
            <person name="Downton P."/>
            <person name="Dumas B."/>
            <person name="Fabro G."/>
            <person name="Fronick C."/>
            <person name="Fuerstenberg S.I."/>
            <person name="Fulton L."/>
            <person name="Gaulin E."/>
            <person name="Govers F."/>
            <person name="Hughes L."/>
            <person name="Humphray S."/>
            <person name="Jiang R.H."/>
            <person name="Judelson H."/>
            <person name="Kamoun S."/>
            <person name="Kyung K."/>
            <person name="Meijer H."/>
            <person name="Minx P."/>
            <person name="Morris P."/>
            <person name="Nelson J."/>
            <person name="Phuntumart V."/>
            <person name="Qutob D."/>
            <person name="Rehmany A."/>
            <person name="Rougon-Cardoso A."/>
            <person name="Ryden P."/>
            <person name="Torto-Alalibo T."/>
            <person name="Studholme D."/>
            <person name="Wang Y."/>
            <person name="Win J."/>
            <person name="Wood J."/>
            <person name="Clifton S.W."/>
            <person name="Rogers J."/>
            <person name="Van den Ackerveken G."/>
            <person name="Jones J.D."/>
            <person name="McDowell J.M."/>
            <person name="Beynon J."/>
            <person name="Tyler B.M."/>
        </authorList>
    </citation>
    <scope>NUCLEOTIDE SEQUENCE [LARGE SCALE GENOMIC DNA]</scope>
    <source>
        <strain evidence="3">Emoy2</strain>
    </source>
</reference>
<dbReference type="EMBL" id="JH598068">
    <property type="status" value="NOT_ANNOTATED_CDS"/>
    <property type="molecule type" value="Genomic_DNA"/>
</dbReference>
<organism evidence="2 3">
    <name type="scientific">Hyaloperonospora arabidopsidis (strain Emoy2)</name>
    <name type="common">Downy mildew agent</name>
    <name type="synonym">Peronospora arabidopsidis</name>
    <dbReference type="NCBI Taxonomy" id="559515"/>
    <lineage>
        <taxon>Eukaryota</taxon>
        <taxon>Sar</taxon>
        <taxon>Stramenopiles</taxon>
        <taxon>Oomycota</taxon>
        <taxon>Peronosporomycetes</taxon>
        <taxon>Peronosporales</taxon>
        <taxon>Peronosporaceae</taxon>
        <taxon>Hyaloperonospora</taxon>
    </lineage>
</organism>
<protein>
    <submittedName>
        <fullName evidence="1">RxLR effector candidate protein</fullName>
    </submittedName>
</protein>
<reference evidence="2" key="3">
    <citation type="submission" date="2015-06" db="UniProtKB">
        <authorList>
            <consortium name="EnsemblProtists"/>
        </authorList>
    </citation>
    <scope>IDENTIFICATION</scope>
    <source>
        <strain evidence="2">Emoy2</strain>
    </source>
</reference>
<evidence type="ECO:0000313" key="2">
    <source>
        <dbReference type="EnsemblProtists" id="HpaP812150"/>
    </source>
</evidence>
<dbReference type="AlphaFoldDB" id="M4BZX5"/>
<evidence type="ECO:0000313" key="3">
    <source>
        <dbReference type="Proteomes" id="UP000011713"/>
    </source>
</evidence>
<dbReference type="eggNOG" id="ENOG502T14E">
    <property type="taxonomic scope" value="Eukaryota"/>
</dbReference>
<reference evidence="1" key="2">
    <citation type="journal article" date="2014" name="PLoS Pathog.">
        <title>Expression profiling during arabidopsis/downy mildew interaction reveals a highly-expressed effector that attenuates responses to salicylic acid.</title>
        <authorList>
            <person name="Asai S."/>
            <person name="Rallapalli G."/>
            <person name="Piquerez S.J.M."/>
            <person name="Caillaud M.C."/>
            <person name="Furzer O.J."/>
            <person name="Ishaque N."/>
            <person name="Wirthmueller L."/>
            <person name="Fabro G."/>
            <person name="Shirasu K."/>
            <person name="Jones J.D.G."/>
        </authorList>
    </citation>
    <scope>NUCLEOTIDE SEQUENCE</scope>
    <source>
        <strain evidence="1">Emoy2</strain>
    </source>
</reference>
<dbReference type="EMBL" id="AB922325">
    <property type="protein sequence ID" value="BAP68900.1"/>
    <property type="molecule type" value="mRNA"/>
</dbReference>
<dbReference type="Proteomes" id="UP000011713">
    <property type="component" value="Unassembled WGS sequence"/>
</dbReference>
<accession>M4BZX5</accession>
<gene>
    <name evidence="1" type="primary">HaRxLL22c</name>
</gene>
<keyword evidence="3" id="KW-1185">Reference proteome</keyword>
<evidence type="ECO:0000313" key="1">
    <source>
        <dbReference type="EMBL" id="BAP68900.1"/>
    </source>
</evidence>
<dbReference type="HOGENOM" id="CLU_575500_0_0_1"/>
<dbReference type="EnsemblProtists" id="HpaT812150">
    <property type="protein sequence ID" value="HpaP812150"/>
    <property type="gene ID" value="HpaG812150"/>
</dbReference>
<dbReference type="VEuPathDB" id="FungiDB:HpaG812150"/>
<proteinExistence type="evidence at transcript level"/>
<dbReference type="InParanoid" id="M4BZX5"/>
<name>M4BZX5_HYAAE</name>